<evidence type="ECO:0000313" key="8">
    <source>
        <dbReference type="Proteomes" id="UP000824078"/>
    </source>
</evidence>
<reference evidence="7" key="1">
    <citation type="submission" date="2020-10" db="EMBL/GenBank/DDBJ databases">
        <authorList>
            <person name="Gilroy R."/>
        </authorList>
    </citation>
    <scope>NUCLEOTIDE SEQUENCE</scope>
    <source>
        <strain evidence="7">ChiHjej12B11-29160</strain>
    </source>
</reference>
<feature type="transmembrane region" description="Helical" evidence="6">
    <location>
        <begin position="69"/>
        <end position="88"/>
    </location>
</feature>
<evidence type="ECO:0000313" key="7">
    <source>
        <dbReference type="EMBL" id="HIU24643.1"/>
    </source>
</evidence>
<dbReference type="EMBL" id="DVMQ01000018">
    <property type="protein sequence ID" value="HIU24643.1"/>
    <property type="molecule type" value="Genomic_DNA"/>
</dbReference>
<evidence type="ECO:0000256" key="6">
    <source>
        <dbReference type="SAM" id="Phobius"/>
    </source>
</evidence>
<dbReference type="Pfam" id="PF02361">
    <property type="entry name" value="CbiQ"/>
    <property type="match status" value="1"/>
</dbReference>
<dbReference type="AlphaFoldDB" id="A0A9D1HXY8"/>
<feature type="transmembrane region" description="Helical" evidence="6">
    <location>
        <begin position="109"/>
        <end position="130"/>
    </location>
</feature>
<dbReference type="GO" id="GO:0005886">
    <property type="term" value="C:plasma membrane"/>
    <property type="evidence" value="ECO:0007669"/>
    <property type="project" value="UniProtKB-ARBA"/>
</dbReference>
<dbReference type="InterPro" id="IPR003339">
    <property type="entry name" value="ABC/ECF_trnsptr_transmembrane"/>
</dbReference>
<name>A0A9D1HXY8_9ACTN</name>
<dbReference type="PANTHER" id="PTHR34857:SF2">
    <property type="entry name" value="SLL0384 PROTEIN"/>
    <property type="match status" value="1"/>
</dbReference>
<feature type="transmembrane region" description="Helical" evidence="6">
    <location>
        <begin position="26"/>
        <end position="57"/>
    </location>
</feature>
<keyword evidence="5 6" id="KW-0472">Membrane</keyword>
<evidence type="ECO:0000256" key="5">
    <source>
        <dbReference type="ARBA" id="ARBA00023136"/>
    </source>
</evidence>
<comment type="caution">
    <text evidence="7">The sequence shown here is derived from an EMBL/GenBank/DDBJ whole genome shotgun (WGS) entry which is preliminary data.</text>
</comment>
<reference evidence="7" key="2">
    <citation type="journal article" date="2021" name="PeerJ">
        <title>Extensive microbial diversity within the chicken gut microbiome revealed by metagenomics and culture.</title>
        <authorList>
            <person name="Gilroy R."/>
            <person name="Ravi A."/>
            <person name="Getino M."/>
            <person name="Pursley I."/>
            <person name="Horton D.L."/>
            <person name="Alikhan N.F."/>
            <person name="Baker D."/>
            <person name="Gharbi K."/>
            <person name="Hall N."/>
            <person name="Watson M."/>
            <person name="Adriaenssens E.M."/>
            <person name="Foster-Nyarko E."/>
            <person name="Jarju S."/>
            <person name="Secka A."/>
            <person name="Antonio M."/>
            <person name="Oren A."/>
            <person name="Chaudhuri R.R."/>
            <person name="La Ragione R."/>
            <person name="Hildebrand F."/>
            <person name="Pallen M.J."/>
        </authorList>
    </citation>
    <scope>NUCLEOTIDE SEQUENCE</scope>
    <source>
        <strain evidence="7">ChiHjej12B11-29160</strain>
    </source>
</reference>
<organism evidence="7 8">
    <name type="scientific">Candidatus Coprovicinus avistercoris</name>
    <dbReference type="NCBI Taxonomy" id="2840754"/>
    <lineage>
        <taxon>Bacteria</taxon>
        <taxon>Bacillati</taxon>
        <taxon>Actinomycetota</taxon>
        <taxon>Coriobacteriia</taxon>
        <taxon>Coriobacteriales</taxon>
        <taxon>Coriobacteriaceae</taxon>
        <taxon>Coriobacteriaceae incertae sedis</taxon>
        <taxon>Candidatus Coprovicinus</taxon>
    </lineage>
</organism>
<feature type="transmembrane region" description="Helical" evidence="6">
    <location>
        <begin position="245"/>
        <end position="266"/>
    </location>
</feature>
<evidence type="ECO:0000256" key="3">
    <source>
        <dbReference type="ARBA" id="ARBA00022692"/>
    </source>
</evidence>
<protein>
    <submittedName>
        <fullName evidence="7">Energy-coupling factor transporter transmembrane protein EcfT</fullName>
    </submittedName>
</protein>
<dbReference type="CDD" id="cd16914">
    <property type="entry name" value="EcfT"/>
    <property type="match status" value="1"/>
</dbReference>
<evidence type="ECO:0000256" key="1">
    <source>
        <dbReference type="ARBA" id="ARBA00004141"/>
    </source>
</evidence>
<keyword evidence="4 6" id="KW-1133">Transmembrane helix</keyword>
<evidence type="ECO:0000256" key="2">
    <source>
        <dbReference type="ARBA" id="ARBA00022475"/>
    </source>
</evidence>
<dbReference type="Proteomes" id="UP000824078">
    <property type="component" value="Unassembled WGS sequence"/>
</dbReference>
<comment type="subcellular location">
    <subcellularLocation>
        <location evidence="1">Membrane</location>
        <topology evidence="1">Multi-pass membrane protein</topology>
    </subcellularLocation>
</comment>
<proteinExistence type="predicted"/>
<accession>A0A9D1HXY8</accession>
<dbReference type="PANTHER" id="PTHR34857">
    <property type="entry name" value="SLL0384 PROTEIN"/>
    <property type="match status" value="1"/>
</dbReference>
<evidence type="ECO:0000256" key="4">
    <source>
        <dbReference type="ARBA" id="ARBA00022989"/>
    </source>
</evidence>
<gene>
    <name evidence="7" type="ORF">IAD17_06950</name>
</gene>
<dbReference type="InterPro" id="IPR051611">
    <property type="entry name" value="ECF_transporter_component"/>
</dbReference>
<keyword evidence="2" id="KW-1003">Cell membrane</keyword>
<keyword evidence="3 6" id="KW-0812">Transmembrane</keyword>
<sequence>MAFRISLGQYCAGNSFVHRLDPRAKLAIALIGMISVFFISNTAQLLFAFIVSLGIIVAAQAAPSKVLRSIRPVVIMLLVLSLFNLLLARGGQPLWTCGPFEITTGSIRAALLYPLRMIPAVIIMAVLLLTTTPTQLTDAFEAALSPLTRFGLPGHELALVFSLMLRFVPLLADETQAIIDAQTVRGASFKHGSNRLRAISSILIALLASSLHHADGLSRALDARCYEGGSGRTHWHPLVYTRRDFIAAVLCAAYLVLLAFLSTIGMPGPLG</sequence>